<organism evidence="2 3">
    <name type="scientific">Cladorrhinum samala</name>
    <dbReference type="NCBI Taxonomy" id="585594"/>
    <lineage>
        <taxon>Eukaryota</taxon>
        <taxon>Fungi</taxon>
        <taxon>Dikarya</taxon>
        <taxon>Ascomycota</taxon>
        <taxon>Pezizomycotina</taxon>
        <taxon>Sordariomycetes</taxon>
        <taxon>Sordariomycetidae</taxon>
        <taxon>Sordariales</taxon>
        <taxon>Podosporaceae</taxon>
        <taxon>Cladorrhinum</taxon>
    </lineage>
</organism>
<keyword evidence="3" id="KW-1185">Reference proteome</keyword>
<feature type="region of interest" description="Disordered" evidence="1">
    <location>
        <begin position="435"/>
        <end position="554"/>
    </location>
</feature>
<feature type="compositionally biased region" description="Polar residues" evidence="1">
    <location>
        <begin position="475"/>
        <end position="486"/>
    </location>
</feature>
<feature type="compositionally biased region" description="Basic and acidic residues" evidence="1">
    <location>
        <begin position="528"/>
        <end position="542"/>
    </location>
</feature>
<sequence>MSTQDFKTNNQEGGSSSATPRGWGDAAHQVLVVGLADALDATESSVTKSKEIILAAFVKAGYSFTWEAVRVCLPHIATKHDTVTHSPKMPRWTPELNEILLALVYDCAMPLFNKEMQVKIIDELSARGHQATWDQVRSYYLRKTITITTMPVRWDDIRDDLFEIVYKLCGPLSKEDQIVVEREMQSRGYDISWNGIRFSNFFPPHLNCPRQPRHQTITTSPTPNMPRNVTKWDTEAHEDLLVALCAHMKPTNQDYTAIWQLMRDKGYTFTEGALTYVFTFFTFSRPEPSELAARLNHSLFHLSATHAHKDQQQQLPINMTPVGWKPPTTWDHDAHLALLQAIVDKAPPTQVEWENILEQVRKKGYTYSASAAMYMADIPNTPGNARMTWDHAADHCLLMCMAEVLNPTQESLRVVTDKMHAIGYTCTTKAISQHLQKLRRKEHSAGANDDGGDGAGTTAATTAPKTPRGRKTKAAGTNSIPKTPGTNKRKGGAASVINFPEEDDSDTYSGKAVTPAPHKGRRNKRVKKEGSEAAEEVIKKEESDAEVEADGDDKEDVAAGIEYRGENTFGFA</sequence>
<feature type="compositionally biased region" description="Acidic residues" evidence="1">
    <location>
        <begin position="543"/>
        <end position="554"/>
    </location>
</feature>
<dbReference type="Proteomes" id="UP001321749">
    <property type="component" value="Unassembled WGS sequence"/>
</dbReference>
<reference evidence="2" key="1">
    <citation type="journal article" date="2023" name="Mol. Phylogenet. Evol.">
        <title>Genome-scale phylogeny and comparative genomics of the fungal order Sordariales.</title>
        <authorList>
            <person name="Hensen N."/>
            <person name="Bonometti L."/>
            <person name="Westerberg I."/>
            <person name="Brannstrom I.O."/>
            <person name="Guillou S."/>
            <person name="Cros-Aarteil S."/>
            <person name="Calhoun S."/>
            <person name="Haridas S."/>
            <person name="Kuo A."/>
            <person name="Mondo S."/>
            <person name="Pangilinan J."/>
            <person name="Riley R."/>
            <person name="LaButti K."/>
            <person name="Andreopoulos B."/>
            <person name="Lipzen A."/>
            <person name="Chen C."/>
            <person name="Yan M."/>
            <person name="Daum C."/>
            <person name="Ng V."/>
            <person name="Clum A."/>
            <person name="Steindorff A."/>
            <person name="Ohm R.A."/>
            <person name="Martin F."/>
            <person name="Silar P."/>
            <person name="Natvig D.O."/>
            <person name="Lalanne C."/>
            <person name="Gautier V."/>
            <person name="Ament-Velasquez S.L."/>
            <person name="Kruys A."/>
            <person name="Hutchinson M.I."/>
            <person name="Powell A.J."/>
            <person name="Barry K."/>
            <person name="Miller A.N."/>
            <person name="Grigoriev I.V."/>
            <person name="Debuchy R."/>
            <person name="Gladieux P."/>
            <person name="Hiltunen Thoren M."/>
            <person name="Johannesson H."/>
        </authorList>
    </citation>
    <scope>NUCLEOTIDE SEQUENCE</scope>
    <source>
        <strain evidence="2">PSN324</strain>
    </source>
</reference>
<proteinExistence type="predicted"/>
<gene>
    <name evidence="2" type="ORF">QBC42DRAFT_248061</name>
</gene>
<dbReference type="AlphaFoldDB" id="A0AAV9I172"/>
<feature type="compositionally biased region" description="Polar residues" evidence="1">
    <location>
        <begin position="1"/>
        <end position="19"/>
    </location>
</feature>
<dbReference type="EMBL" id="MU864935">
    <property type="protein sequence ID" value="KAK4465920.1"/>
    <property type="molecule type" value="Genomic_DNA"/>
</dbReference>
<comment type="caution">
    <text evidence="2">The sequence shown here is derived from an EMBL/GenBank/DDBJ whole genome shotgun (WGS) entry which is preliminary data.</text>
</comment>
<feature type="region of interest" description="Disordered" evidence="1">
    <location>
        <begin position="1"/>
        <end position="22"/>
    </location>
</feature>
<evidence type="ECO:0000313" key="3">
    <source>
        <dbReference type="Proteomes" id="UP001321749"/>
    </source>
</evidence>
<evidence type="ECO:0000313" key="2">
    <source>
        <dbReference type="EMBL" id="KAK4465920.1"/>
    </source>
</evidence>
<accession>A0AAV9I172</accession>
<reference evidence="2" key="2">
    <citation type="submission" date="2023-06" db="EMBL/GenBank/DDBJ databases">
        <authorList>
            <consortium name="Lawrence Berkeley National Laboratory"/>
            <person name="Mondo S.J."/>
            <person name="Hensen N."/>
            <person name="Bonometti L."/>
            <person name="Westerberg I."/>
            <person name="Brannstrom I.O."/>
            <person name="Guillou S."/>
            <person name="Cros-Aarteil S."/>
            <person name="Calhoun S."/>
            <person name="Haridas S."/>
            <person name="Kuo A."/>
            <person name="Pangilinan J."/>
            <person name="Riley R."/>
            <person name="Labutti K."/>
            <person name="Andreopoulos B."/>
            <person name="Lipzen A."/>
            <person name="Chen C."/>
            <person name="Yanf M."/>
            <person name="Daum C."/>
            <person name="Ng V."/>
            <person name="Clum A."/>
            <person name="Steindorff A."/>
            <person name="Ohm R."/>
            <person name="Martin F."/>
            <person name="Silar P."/>
            <person name="Natvig D."/>
            <person name="Lalanne C."/>
            <person name="Gautier V."/>
            <person name="Ament-Velasquez S.L."/>
            <person name="Kruys A."/>
            <person name="Hutchinson M.I."/>
            <person name="Powell A.J."/>
            <person name="Barry K."/>
            <person name="Miller A.N."/>
            <person name="Grigoriev I.V."/>
            <person name="Debuchy R."/>
            <person name="Gladieux P."/>
            <person name="Thoren M.H."/>
            <person name="Johannesson H."/>
        </authorList>
    </citation>
    <scope>NUCLEOTIDE SEQUENCE</scope>
    <source>
        <strain evidence="2">PSN324</strain>
    </source>
</reference>
<protein>
    <submittedName>
        <fullName evidence="2">Uncharacterized protein</fullName>
    </submittedName>
</protein>
<name>A0AAV9I172_9PEZI</name>
<evidence type="ECO:0000256" key="1">
    <source>
        <dbReference type="SAM" id="MobiDB-lite"/>
    </source>
</evidence>
<feature type="compositionally biased region" description="Basic residues" evidence="1">
    <location>
        <begin position="518"/>
        <end position="527"/>
    </location>
</feature>